<reference evidence="2" key="1">
    <citation type="journal article" date="2011" name="PLoS Genet.">
        <title>Genomic analysis of the necrotrophic fungal pathogens Sclerotinia sclerotiorum and Botrytis cinerea.</title>
        <authorList>
            <person name="Amselem J."/>
            <person name="Cuomo C.A."/>
            <person name="van Kan J.A."/>
            <person name="Viaud M."/>
            <person name="Benito E.P."/>
            <person name="Couloux A."/>
            <person name="Coutinho P.M."/>
            <person name="de Vries R.P."/>
            <person name="Dyer P.S."/>
            <person name="Fillinger S."/>
            <person name="Fournier E."/>
            <person name="Gout L."/>
            <person name="Hahn M."/>
            <person name="Kohn L."/>
            <person name="Lapalu N."/>
            <person name="Plummer K.M."/>
            <person name="Pradier J.M."/>
            <person name="Quevillon E."/>
            <person name="Sharon A."/>
            <person name="Simon A."/>
            <person name="ten Have A."/>
            <person name="Tudzynski B."/>
            <person name="Tudzynski P."/>
            <person name="Wincker P."/>
            <person name="Andrew M."/>
            <person name="Anthouard V."/>
            <person name="Beever R.E."/>
            <person name="Beffa R."/>
            <person name="Benoit I."/>
            <person name="Bouzid O."/>
            <person name="Brault B."/>
            <person name="Chen Z."/>
            <person name="Choquer M."/>
            <person name="Collemare J."/>
            <person name="Cotton P."/>
            <person name="Danchin E.G."/>
            <person name="Da Silva C."/>
            <person name="Gautier A."/>
            <person name="Giraud C."/>
            <person name="Giraud T."/>
            <person name="Gonzalez C."/>
            <person name="Grossetete S."/>
            <person name="Guldener U."/>
            <person name="Henrissat B."/>
            <person name="Howlett B.J."/>
            <person name="Kodira C."/>
            <person name="Kretschmer M."/>
            <person name="Lappartient A."/>
            <person name="Leroch M."/>
            <person name="Levis C."/>
            <person name="Mauceli E."/>
            <person name="Neuveglise C."/>
            <person name="Oeser B."/>
            <person name="Pearson M."/>
            <person name="Poulain J."/>
            <person name="Poussereau N."/>
            <person name="Quesneville H."/>
            <person name="Rascle C."/>
            <person name="Schumacher J."/>
            <person name="Segurens B."/>
            <person name="Sexton A."/>
            <person name="Silva E."/>
            <person name="Sirven C."/>
            <person name="Soanes D.M."/>
            <person name="Talbot N.J."/>
            <person name="Templeton M."/>
            <person name="Yandava C."/>
            <person name="Yarden O."/>
            <person name="Zeng Q."/>
            <person name="Rollins J.A."/>
            <person name="Lebrun M.H."/>
            <person name="Dickman M."/>
        </authorList>
    </citation>
    <scope>NUCLEOTIDE SEQUENCE [LARGE SCALE GENOMIC DNA]</scope>
    <source>
        <strain evidence="2">ATCC 18683 / 1980 / Ss-1</strain>
    </source>
</reference>
<name>A7ESM8_SCLS1</name>
<sequence length="89" mass="10205">MAMHRKIFPTPLRELFPRTPGHLQLLDALVENHLTTTTTIPAYINPHIHHPPIVLDSTCLVIWSPGAGQPIIYVMTMKFRDSVHRLIIY</sequence>
<dbReference type="GeneID" id="5486632"/>
<dbReference type="RefSeq" id="XP_001590593.1">
    <property type="nucleotide sequence ID" value="XM_001590543.1"/>
</dbReference>
<evidence type="ECO:0000313" key="1">
    <source>
        <dbReference type="EMBL" id="EDN92470.1"/>
    </source>
</evidence>
<evidence type="ECO:0000313" key="2">
    <source>
        <dbReference type="Proteomes" id="UP000001312"/>
    </source>
</evidence>
<proteinExistence type="predicted"/>
<dbReference type="EMBL" id="CH476631">
    <property type="protein sequence ID" value="EDN92470.1"/>
    <property type="molecule type" value="Genomic_DNA"/>
</dbReference>
<dbReference type="InParanoid" id="A7ESM8"/>
<organism evidence="1 2">
    <name type="scientific">Sclerotinia sclerotiorum (strain ATCC 18683 / 1980 / Ss-1)</name>
    <name type="common">White mold</name>
    <name type="synonym">Whetzelinia sclerotiorum</name>
    <dbReference type="NCBI Taxonomy" id="665079"/>
    <lineage>
        <taxon>Eukaryota</taxon>
        <taxon>Fungi</taxon>
        <taxon>Dikarya</taxon>
        <taxon>Ascomycota</taxon>
        <taxon>Pezizomycotina</taxon>
        <taxon>Leotiomycetes</taxon>
        <taxon>Helotiales</taxon>
        <taxon>Sclerotiniaceae</taxon>
        <taxon>Sclerotinia</taxon>
    </lineage>
</organism>
<dbReference type="HOGENOM" id="CLU_2456120_0_0_1"/>
<dbReference type="KEGG" id="ssl:SS1G_08333"/>
<gene>
    <name evidence="1" type="ORF">SS1G_08333</name>
</gene>
<accession>A7ESM8</accession>
<dbReference type="AlphaFoldDB" id="A7ESM8"/>
<protein>
    <submittedName>
        <fullName evidence="1">Uncharacterized protein</fullName>
    </submittedName>
</protein>
<dbReference type="Proteomes" id="UP000001312">
    <property type="component" value="Unassembled WGS sequence"/>
</dbReference>
<keyword evidence="2" id="KW-1185">Reference proteome</keyword>